<proteinExistence type="predicted"/>
<keyword evidence="1" id="KW-0732">Signal</keyword>
<feature type="chain" id="PRO_5036192161" evidence="1">
    <location>
        <begin position="19"/>
        <end position="112"/>
    </location>
</feature>
<evidence type="ECO:0000313" key="2">
    <source>
        <dbReference type="EMBL" id="CAD8885147.1"/>
    </source>
</evidence>
<dbReference type="InterPro" id="IPR021375">
    <property type="entry name" value="DUF2997"/>
</dbReference>
<reference evidence="3" key="1">
    <citation type="submission" date="2021-01" db="EMBL/GenBank/DDBJ databases">
        <authorList>
            <person name="Corre E."/>
            <person name="Pelletier E."/>
            <person name="Niang G."/>
            <person name="Scheremetjew M."/>
            <person name="Finn R."/>
            <person name="Kale V."/>
            <person name="Holt S."/>
            <person name="Cochrane G."/>
            <person name="Meng A."/>
            <person name="Brown T."/>
            <person name="Cohen L."/>
        </authorList>
    </citation>
    <scope>NUCLEOTIDE SEQUENCE</scope>
    <source>
        <strain evidence="3">308</strain>
    </source>
</reference>
<evidence type="ECO:0000313" key="3">
    <source>
        <dbReference type="EMBL" id="CAD8885148.1"/>
    </source>
</evidence>
<gene>
    <name evidence="2" type="ORF">CHYS00102_LOCUS12344</name>
    <name evidence="3" type="ORF">CHYS00102_LOCUS12345</name>
</gene>
<organism evidence="3">
    <name type="scientific">Corethron hystrix</name>
    <dbReference type="NCBI Taxonomy" id="216773"/>
    <lineage>
        <taxon>Eukaryota</taxon>
        <taxon>Sar</taxon>
        <taxon>Stramenopiles</taxon>
        <taxon>Ochrophyta</taxon>
        <taxon>Bacillariophyta</taxon>
        <taxon>Coscinodiscophyceae</taxon>
        <taxon>Corethrophycidae</taxon>
        <taxon>Corethrales</taxon>
        <taxon>Corethraceae</taxon>
        <taxon>Corethron</taxon>
    </lineage>
</organism>
<sequence length="112" mass="12603">MRSSAILLFILLPSLVSAFLPVSRPFLFRDNQPLHMGIERLEFKIYADGRVEERVTGVKGGKCEIITDEINKALGKVVSNKPTEEMYESEITIQESVELTNGPNNKNGYSSW</sequence>
<feature type="signal peptide" evidence="1">
    <location>
        <begin position="1"/>
        <end position="18"/>
    </location>
</feature>
<name>A0A6U5G1Z6_9STRA</name>
<accession>A0A6U5G1Z6</accession>
<protein>
    <submittedName>
        <fullName evidence="3">Uncharacterized protein</fullName>
    </submittedName>
</protein>
<evidence type="ECO:0000256" key="1">
    <source>
        <dbReference type="SAM" id="SignalP"/>
    </source>
</evidence>
<dbReference type="EMBL" id="HBFR01016905">
    <property type="protein sequence ID" value="CAD8885147.1"/>
    <property type="molecule type" value="Transcribed_RNA"/>
</dbReference>
<dbReference type="EMBL" id="HBFR01016906">
    <property type="protein sequence ID" value="CAD8885148.1"/>
    <property type="molecule type" value="Transcribed_RNA"/>
</dbReference>
<dbReference type="Pfam" id="PF11211">
    <property type="entry name" value="DUF2997"/>
    <property type="match status" value="1"/>
</dbReference>
<dbReference type="AlphaFoldDB" id="A0A6U5G1Z6"/>